<gene>
    <name evidence="3" type="ORF">HRbin17_01214</name>
</gene>
<dbReference type="EMBL" id="BEHT01000014">
    <property type="protein sequence ID" value="GBC98700.1"/>
    <property type="molecule type" value="Genomic_DNA"/>
</dbReference>
<dbReference type="InterPro" id="IPR036691">
    <property type="entry name" value="Endo/exonu/phosph_ase_sf"/>
</dbReference>
<name>A0A2H5XBX5_9BACT</name>
<protein>
    <recommendedName>
        <fullName evidence="2">Endonuclease/exonuclease/phosphatase domain-containing protein</fullName>
    </recommendedName>
</protein>
<proteinExistence type="predicted"/>
<feature type="transmembrane region" description="Helical" evidence="1">
    <location>
        <begin position="66"/>
        <end position="82"/>
    </location>
</feature>
<dbReference type="InterPro" id="IPR005135">
    <property type="entry name" value="Endo/exonuclease/phosphatase"/>
</dbReference>
<evidence type="ECO:0000313" key="4">
    <source>
        <dbReference type="Proteomes" id="UP000236173"/>
    </source>
</evidence>
<sequence length="333" mass="36990">MSQRQITRVLAVIIAASSVLLCIIMAAFYAQRPDIATAATVFPAWVWVLLGVSLAGAAALCGAKRSALGVTGLWLFFLLLFAEEPRSLLRDWFSLTRQDRWAADQMVRVITFNCRGSAAALREVAVWRPDIVLVQEGLGREETQQVARLLCGTRAATLWNGDTAILARGALRPVPTPRLTGESVTHGQVRLPNGVWTDVVSLHLMPNLVRLDLWSTACWRAYAANRRARRDQLKSIVAHLRATVSADAPLIVGGDFNAPAGDSVFRLLTPWLHDTFATAGRGWGNTFHNDFPVIRIDQVWVSRHFRPLRVTAHPSRYSDHRFVICDLVVATRR</sequence>
<feature type="transmembrane region" description="Helical" evidence="1">
    <location>
        <begin position="35"/>
        <end position="59"/>
    </location>
</feature>
<dbReference type="SUPFAM" id="SSF56219">
    <property type="entry name" value="DNase I-like"/>
    <property type="match status" value="1"/>
</dbReference>
<keyword evidence="1" id="KW-0812">Transmembrane</keyword>
<dbReference type="Gene3D" id="3.60.10.10">
    <property type="entry name" value="Endonuclease/exonuclease/phosphatase"/>
    <property type="match status" value="1"/>
</dbReference>
<evidence type="ECO:0000256" key="1">
    <source>
        <dbReference type="SAM" id="Phobius"/>
    </source>
</evidence>
<keyword evidence="1" id="KW-0472">Membrane</keyword>
<feature type="domain" description="Endonuclease/exonuclease/phosphatase" evidence="2">
    <location>
        <begin position="110"/>
        <end position="320"/>
    </location>
</feature>
<dbReference type="GO" id="GO:0003824">
    <property type="term" value="F:catalytic activity"/>
    <property type="evidence" value="ECO:0007669"/>
    <property type="project" value="InterPro"/>
</dbReference>
<accession>A0A2H5XBX5</accession>
<dbReference type="Proteomes" id="UP000236173">
    <property type="component" value="Unassembled WGS sequence"/>
</dbReference>
<evidence type="ECO:0000259" key="2">
    <source>
        <dbReference type="Pfam" id="PF03372"/>
    </source>
</evidence>
<organism evidence="3 4">
    <name type="scientific">Candidatus Fervidibacter japonicus</name>
    <dbReference type="NCBI Taxonomy" id="2035412"/>
    <lineage>
        <taxon>Bacteria</taxon>
        <taxon>Candidatus Fervidibacterota</taxon>
        <taxon>Candidatus Fervidibacter</taxon>
    </lineage>
</organism>
<keyword evidence="1" id="KW-1133">Transmembrane helix</keyword>
<reference evidence="4" key="1">
    <citation type="submission" date="2017-09" db="EMBL/GenBank/DDBJ databases">
        <title>Metaegenomics of thermophilic ammonia-oxidizing enrichment culture.</title>
        <authorList>
            <person name="Kato S."/>
            <person name="Suzuki K."/>
        </authorList>
    </citation>
    <scope>NUCLEOTIDE SEQUENCE [LARGE SCALE GENOMIC DNA]</scope>
</reference>
<feature type="transmembrane region" description="Helical" evidence="1">
    <location>
        <begin position="9"/>
        <end position="29"/>
    </location>
</feature>
<dbReference type="Pfam" id="PF03372">
    <property type="entry name" value="Exo_endo_phos"/>
    <property type="match status" value="1"/>
</dbReference>
<evidence type="ECO:0000313" key="3">
    <source>
        <dbReference type="EMBL" id="GBC98700.1"/>
    </source>
</evidence>
<comment type="caution">
    <text evidence="3">The sequence shown here is derived from an EMBL/GenBank/DDBJ whole genome shotgun (WGS) entry which is preliminary data.</text>
</comment>
<dbReference type="AlphaFoldDB" id="A0A2H5XBX5"/>